<dbReference type="PROSITE" id="PS51194">
    <property type="entry name" value="HELICASE_CTER"/>
    <property type="match status" value="1"/>
</dbReference>
<sequence length="1041" mass="114416">MTLAQEVEVMLARQLGATVLERGRRYLHEDRVVSLQDSDRLTMAEVAGSGRRPYQVLVGLAEDGSLLHQGCSCPLAGGCPHVAAVALLSAQRQLGQWRHELDALLDERVQHPRLGLQFDPGKGTGAQRRITLTPVQRGRLGNWVRTGIDWADLRHRHQPVAAHPAAPTLNSLRQLLVDTGWYDHAPVVLNGDPVAWRLLGEIAATEVELVWCRQGHVELVEEPLLLGVDLRAEADGGLSLQPGLSTSHGEQVVGADMIGEPPVAVWSTQGERARLHRIERSTDPVTAGLARRGRPLRIPAAEREAFRAKYLPRIRRSNLVGSLDASVPLPADPEPALQLTLTYLGGHRIGLVWGHRYRSAELDLTVGLALDPDDPLARDHDAEAALLRRLQRPDLRLPRTDDGHLAATAELEGLAAADFVTDQLPLLAEAGVEVVVIGDLPEYRRSTDAPVVEVGVGDLGRTDWFSLQVEVRVAGREVPIGLVMQAVGSIQKLVLPDGLVVDTAGEQFDELRSLMLQARRLADPETGELRIGVEQLGLYEQLVALGVVGRQAAAWRRRVERLVQDSPQPPPDPPAGLRASLRPYQKQGYGWLTALMDAGLGGLLADDMGLGKTVQALAAVQQRREAGEQRPVLVVAPTSVVGNWAAEAARFTPDLRVRTIESTLRRQGESLPDLVAVNDLVVTTYSLLRLDSAEYAGIEWSVVLLDEAQTVKNHRSKGYQAVRRLRADSVIAISGTPMENQLMELWALLSICAPGLFDDPEQFAADYQRPIERDHDDQRLAQLRGRIRPFLLRRTKESVAADLPPRIEQVVRVELAPAHQRAYRTRLSRERQRVLGLLDDPQGNRMQIFAALTRLRQLALGPQLIDDGLAGVPSAKIDTLLGRVRELAAEGHRALVFSQFTRFLAQVAERLSAEGIAHAYLDGATKNRAAVIEAFREGEAPVFLISLKAGGVGLNLTEADYCFLLDPWWNPATEEQAIDRTHRIGQQRPVMVYRLISAGTIEERVLALQQSKRDLFTQVIGGRSGSANRLDPDELRSLFTG</sequence>
<feature type="domain" description="Helicase C-terminal" evidence="5">
    <location>
        <begin position="876"/>
        <end position="1036"/>
    </location>
</feature>
<proteinExistence type="predicted"/>
<evidence type="ECO:0000259" key="3">
    <source>
        <dbReference type="PROSITE" id="PS50966"/>
    </source>
</evidence>
<keyword evidence="1" id="KW-0378">Hydrolase</keyword>
<dbReference type="Gene3D" id="3.40.50.10810">
    <property type="entry name" value="Tandem AAA-ATPase domain"/>
    <property type="match status" value="1"/>
</dbReference>
<dbReference type="GO" id="GO:0008270">
    <property type="term" value="F:zinc ion binding"/>
    <property type="evidence" value="ECO:0007669"/>
    <property type="project" value="UniProtKB-KW"/>
</dbReference>
<dbReference type="PROSITE" id="PS51192">
    <property type="entry name" value="HELICASE_ATP_BIND_1"/>
    <property type="match status" value="1"/>
</dbReference>
<name>A0A4R7J9R8_9ACTN</name>
<evidence type="ECO:0000313" key="7">
    <source>
        <dbReference type="Proteomes" id="UP000295371"/>
    </source>
</evidence>
<feature type="domain" description="Helicase ATP-binding" evidence="4">
    <location>
        <begin position="593"/>
        <end position="755"/>
    </location>
</feature>
<protein>
    <submittedName>
        <fullName evidence="6">Helicase-like protein</fullName>
    </submittedName>
</protein>
<comment type="caution">
    <text evidence="6">The sequence shown here is derived from an EMBL/GenBank/DDBJ whole genome shotgun (WGS) entry which is preliminary data.</text>
</comment>
<keyword evidence="2" id="KW-0479">Metal-binding</keyword>
<evidence type="ECO:0000313" key="6">
    <source>
        <dbReference type="EMBL" id="TDT34291.1"/>
    </source>
</evidence>
<dbReference type="GO" id="GO:0005524">
    <property type="term" value="F:ATP binding"/>
    <property type="evidence" value="ECO:0007669"/>
    <property type="project" value="InterPro"/>
</dbReference>
<evidence type="ECO:0000259" key="5">
    <source>
        <dbReference type="PROSITE" id="PS51194"/>
    </source>
</evidence>
<dbReference type="InterPro" id="IPR014001">
    <property type="entry name" value="Helicase_ATP-bd"/>
</dbReference>
<keyword evidence="2" id="KW-0862">Zinc</keyword>
<dbReference type="Pfam" id="PF00176">
    <property type="entry name" value="SNF2-rel_dom"/>
    <property type="match status" value="1"/>
</dbReference>
<evidence type="ECO:0000256" key="1">
    <source>
        <dbReference type="ARBA" id="ARBA00022801"/>
    </source>
</evidence>
<dbReference type="GO" id="GO:0016787">
    <property type="term" value="F:hydrolase activity"/>
    <property type="evidence" value="ECO:0007669"/>
    <property type="project" value="UniProtKB-KW"/>
</dbReference>
<reference evidence="6 7" key="1">
    <citation type="submission" date="2019-03" db="EMBL/GenBank/DDBJ databases">
        <title>Genomic Encyclopedia of Archaeal and Bacterial Type Strains, Phase II (KMG-II): from individual species to whole genera.</title>
        <authorList>
            <person name="Goeker M."/>
        </authorList>
    </citation>
    <scope>NUCLEOTIDE SEQUENCE [LARGE SCALE GENOMIC DNA]</scope>
    <source>
        <strain evidence="6 7">DSM 24323</strain>
    </source>
</reference>
<keyword evidence="2" id="KW-0863">Zinc-finger</keyword>
<dbReference type="InterPro" id="IPR001650">
    <property type="entry name" value="Helicase_C-like"/>
</dbReference>
<accession>A0A4R7J9R8</accession>
<dbReference type="InterPro" id="IPR000330">
    <property type="entry name" value="SNF2_N"/>
</dbReference>
<dbReference type="PANTHER" id="PTHR10799">
    <property type="entry name" value="SNF2/RAD54 HELICASE FAMILY"/>
    <property type="match status" value="1"/>
</dbReference>
<dbReference type="SUPFAM" id="SSF52540">
    <property type="entry name" value="P-loop containing nucleoside triphosphate hydrolases"/>
    <property type="match status" value="2"/>
</dbReference>
<keyword evidence="7" id="KW-1185">Reference proteome</keyword>
<feature type="domain" description="SWIM-type" evidence="3">
    <location>
        <begin position="54"/>
        <end position="90"/>
    </location>
</feature>
<dbReference type="Gene3D" id="3.40.50.300">
    <property type="entry name" value="P-loop containing nucleotide triphosphate hydrolases"/>
    <property type="match status" value="1"/>
</dbReference>
<evidence type="ECO:0000256" key="2">
    <source>
        <dbReference type="PROSITE-ProRule" id="PRU00325"/>
    </source>
</evidence>
<dbReference type="CDD" id="cd18012">
    <property type="entry name" value="DEXQc_arch_SWI2_SNF2"/>
    <property type="match status" value="1"/>
</dbReference>
<dbReference type="InterPro" id="IPR007527">
    <property type="entry name" value="Znf_SWIM"/>
</dbReference>
<dbReference type="SMART" id="SM00490">
    <property type="entry name" value="HELICc"/>
    <property type="match status" value="1"/>
</dbReference>
<keyword evidence="6" id="KW-0067">ATP-binding</keyword>
<evidence type="ECO:0000259" key="4">
    <source>
        <dbReference type="PROSITE" id="PS51192"/>
    </source>
</evidence>
<dbReference type="CDD" id="cd18793">
    <property type="entry name" value="SF2_C_SNF"/>
    <property type="match status" value="1"/>
</dbReference>
<dbReference type="InterPro" id="IPR027417">
    <property type="entry name" value="P-loop_NTPase"/>
</dbReference>
<dbReference type="SMART" id="SM00487">
    <property type="entry name" value="DEXDc"/>
    <property type="match status" value="1"/>
</dbReference>
<dbReference type="GO" id="GO:0004386">
    <property type="term" value="F:helicase activity"/>
    <property type="evidence" value="ECO:0007669"/>
    <property type="project" value="UniProtKB-KW"/>
</dbReference>
<dbReference type="InterPro" id="IPR038718">
    <property type="entry name" value="SNF2-like_sf"/>
</dbReference>
<dbReference type="Proteomes" id="UP000295371">
    <property type="component" value="Unassembled WGS sequence"/>
</dbReference>
<keyword evidence="6" id="KW-0347">Helicase</keyword>
<dbReference type="InterPro" id="IPR049730">
    <property type="entry name" value="SNF2/RAD54-like_C"/>
</dbReference>
<organism evidence="6 7">
    <name type="scientific">Naumannella halotolerans</name>
    <dbReference type="NCBI Taxonomy" id="993414"/>
    <lineage>
        <taxon>Bacteria</taxon>
        <taxon>Bacillati</taxon>
        <taxon>Actinomycetota</taxon>
        <taxon>Actinomycetes</taxon>
        <taxon>Propionibacteriales</taxon>
        <taxon>Propionibacteriaceae</taxon>
        <taxon>Naumannella</taxon>
    </lineage>
</organism>
<dbReference type="Pfam" id="PF00271">
    <property type="entry name" value="Helicase_C"/>
    <property type="match status" value="1"/>
</dbReference>
<gene>
    <name evidence="6" type="ORF">CLV29_1949</name>
</gene>
<dbReference type="PROSITE" id="PS50966">
    <property type="entry name" value="ZF_SWIM"/>
    <property type="match status" value="1"/>
</dbReference>
<dbReference type="AlphaFoldDB" id="A0A4R7J9R8"/>
<keyword evidence="6" id="KW-0547">Nucleotide-binding</keyword>
<dbReference type="EMBL" id="SOAW01000001">
    <property type="protein sequence ID" value="TDT34291.1"/>
    <property type="molecule type" value="Genomic_DNA"/>
</dbReference>